<name>A0A7D8D0T0_9BACI</name>
<evidence type="ECO:0000313" key="2">
    <source>
        <dbReference type="Proteomes" id="UP000194422"/>
    </source>
</evidence>
<evidence type="ECO:0000313" key="1">
    <source>
        <dbReference type="EMBL" id="SMD59028.1"/>
    </source>
</evidence>
<proteinExistence type="predicted"/>
<dbReference type="RefSeq" id="WP_000514496.1">
    <property type="nucleotide sequence ID" value="NZ_FWYW01000010.1"/>
</dbReference>
<dbReference type="EMBL" id="FWYW01000010">
    <property type="protein sequence ID" value="SMD59028.1"/>
    <property type="molecule type" value="Genomic_DNA"/>
</dbReference>
<sequence>MGKFRVIAGIKKKEIDYCAIYSRVFTKVTNDRTQQIAETGACDKDTIRKIVYYGIKFVNQLKDINSYEGLIAKFQLISWIKEVIGELTPREFMTIFPISKEYKGKKFGIKDYYSTMEAINEIGIDTKIGESVSEFLFNYHDWNDIFEFCVTSFTTMSEIKRKETGKGLTEEVFPDLKTYTMCETGNKKILIDNETGQTSVVKQPRPRYLKIID</sequence>
<comment type="caution">
    <text evidence="1">The sequence shown here is derived from an EMBL/GenBank/DDBJ whole genome shotgun (WGS) entry which is preliminary data.</text>
</comment>
<gene>
    <name evidence="1" type="ORF">BACERE00174_00072</name>
</gene>
<protein>
    <submittedName>
        <fullName evidence="1">Uncharacterized protein</fullName>
    </submittedName>
</protein>
<accession>A0A7D8D0T0</accession>
<reference evidence="1 2" key="1">
    <citation type="submission" date="2017-04" db="EMBL/GenBank/DDBJ databases">
        <authorList>
            <person name="Criscuolo A."/>
        </authorList>
    </citation>
    <scope>NUCLEOTIDE SEQUENCE [LARGE SCALE GENOMIC DNA]</scope>
    <source>
        <strain evidence="1">16-00174</strain>
    </source>
</reference>
<organism evidence="1 2">
    <name type="scientific">Bacillus paranthracis</name>
    <dbReference type="NCBI Taxonomy" id="2026186"/>
    <lineage>
        <taxon>Bacteria</taxon>
        <taxon>Bacillati</taxon>
        <taxon>Bacillota</taxon>
        <taxon>Bacilli</taxon>
        <taxon>Bacillales</taxon>
        <taxon>Bacillaceae</taxon>
        <taxon>Bacillus</taxon>
        <taxon>Bacillus cereus group</taxon>
    </lineage>
</organism>
<dbReference type="Proteomes" id="UP000194422">
    <property type="component" value="Unassembled WGS sequence"/>
</dbReference>
<dbReference type="AlphaFoldDB" id="A0A7D8D0T0"/>